<evidence type="ECO:0000313" key="2">
    <source>
        <dbReference type="Proteomes" id="UP000275846"/>
    </source>
</evidence>
<evidence type="ECO:0000313" key="1">
    <source>
        <dbReference type="EMBL" id="VDM01067.1"/>
    </source>
</evidence>
<reference evidence="3" key="1">
    <citation type="submission" date="2016-06" db="UniProtKB">
        <authorList>
            <consortium name="WormBaseParasite"/>
        </authorList>
    </citation>
    <scope>IDENTIFICATION</scope>
</reference>
<dbReference type="WBParaSite" id="SSLN_0001523601-mRNA-1">
    <property type="protein sequence ID" value="SSLN_0001523601-mRNA-1"/>
    <property type="gene ID" value="SSLN_0001523601"/>
</dbReference>
<dbReference type="STRING" id="70667.A0A183TDY3"/>
<organism evidence="3">
    <name type="scientific">Schistocephalus solidus</name>
    <name type="common">Tapeworm</name>
    <dbReference type="NCBI Taxonomy" id="70667"/>
    <lineage>
        <taxon>Eukaryota</taxon>
        <taxon>Metazoa</taxon>
        <taxon>Spiralia</taxon>
        <taxon>Lophotrochozoa</taxon>
        <taxon>Platyhelminthes</taxon>
        <taxon>Cestoda</taxon>
        <taxon>Eucestoda</taxon>
        <taxon>Diphyllobothriidea</taxon>
        <taxon>Diphyllobothriidae</taxon>
        <taxon>Schistocephalus</taxon>
    </lineage>
</organism>
<accession>A0A183TDY3</accession>
<dbReference type="OrthoDB" id="6264299at2759"/>
<keyword evidence="2" id="KW-1185">Reference proteome</keyword>
<dbReference type="EMBL" id="UYSU01039202">
    <property type="protein sequence ID" value="VDM01067.1"/>
    <property type="molecule type" value="Genomic_DNA"/>
</dbReference>
<name>A0A183TDY3_SCHSO</name>
<sequence length="169" mass="19238">MTDPKNEHPDHYPHHFDPGASELHVITSYVHPNVEIESDFDYPALRPTTLSSRRHFFLWAFRTQNHFRGIPLKAAGSYLVSLLHDLAVRQSMATGISLDAPAAALFVTLNNLFDRKQKAALSLEAFWNRRQLTIESADDQVGALRELALKAFLYTHSIGTRMKQLNDLR</sequence>
<dbReference type="Proteomes" id="UP000275846">
    <property type="component" value="Unassembled WGS sequence"/>
</dbReference>
<evidence type="ECO:0000313" key="3">
    <source>
        <dbReference type="WBParaSite" id="SSLN_0001523601-mRNA-1"/>
    </source>
</evidence>
<dbReference type="AlphaFoldDB" id="A0A183TDY3"/>
<proteinExistence type="predicted"/>
<protein>
    <submittedName>
        <fullName evidence="3">DUF1845 domain-containing protein</fullName>
    </submittedName>
</protein>
<reference evidence="1 2" key="2">
    <citation type="submission" date="2018-11" db="EMBL/GenBank/DDBJ databases">
        <authorList>
            <consortium name="Pathogen Informatics"/>
        </authorList>
    </citation>
    <scope>NUCLEOTIDE SEQUENCE [LARGE SCALE GENOMIC DNA]</scope>
    <source>
        <strain evidence="1 2">NST_G2</strain>
    </source>
</reference>
<gene>
    <name evidence="1" type="ORF">SSLN_LOCUS14681</name>
</gene>